<dbReference type="Proteomes" id="UP000187941">
    <property type="component" value="Chromosome"/>
</dbReference>
<proteinExistence type="predicted"/>
<dbReference type="EMBL" id="CP014263">
    <property type="protein sequence ID" value="AQG81685.1"/>
    <property type="molecule type" value="Genomic_DNA"/>
</dbReference>
<dbReference type="InterPro" id="IPR029063">
    <property type="entry name" value="SAM-dependent_MTases_sf"/>
</dbReference>
<evidence type="ECO:0000313" key="2">
    <source>
        <dbReference type="Proteomes" id="UP000187941"/>
    </source>
</evidence>
<dbReference type="AlphaFoldDB" id="A0A1P9X267"/>
<reference evidence="1 2" key="1">
    <citation type="submission" date="2016-01" db="EMBL/GenBank/DDBJ databases">
        <authorList>
            <person name="Oliw E.H."/>
        </authorList>
    </citation>
    <scope>NUCLEOTIDE SEQUENCE [LARGE SCALE GENOMIC DNA]</scope>
    <source>
        <strain evidence="1 2">DY10</strain>
    </source>
</reference>
<evidence type="ECO:0000313" key="1">
    <source>
        <dbReference type="EMBL" id="AQG81685.1"/>
    </source>
</evidence>
<gene>
    <name evidence="1" type="ORF">AWR27_21685</name>
</gene>
<dbReference type="Gene3D" id="3.40.50.150">
    <property type="entry name" value="Vaccinia Virus protein VP39"/>
    <property type="match status" value="1"/>
</dbReference>
<dbReference type="SUPFAM" id="SSF53335">
    <property type="entry name" value="S-adenosyl-L-methionine-dependent methyltransferases"/>
    <property type="match status" value="1"/>
</dbReference>
<dbReference type="Pfam" id="PF13489">
    <property type="entry name" value="Methyltransf_23"/>
    <property type="match status" value="1"/>
</dbReference>
<name>A0A1P9X267_9BACT</name>
<protein>
    <recommendedName>
        <fullName evidence="3">Methyltransferase type 11</fullName>
    </recommendedName>
</protein>
<organism evidence="1 2">
    <name type="scientific">Spirosoma montaniterrae</name>
    <dbReference type="NCBI Taxonomy" id="1178516"/>
    <lineage>
        <taxon>Bacteria</taxon>
        <taxon>Pseudomonadati</taxon>
        <taxon>Bacteroidota</taxon>
        <taxon>Cytophagia</taxon>
        <taxon>Cytophagales</taxon>
        <taxon>Cytophagaceae</taxon>
        <taxon>Spirosoma</taxon>
    </lineage>
</organism>
<evidence type="ECO:0008006" key="3">
    <source>
        <dbReference type="Google" id="ProtNLM"/>
    </source>
</evidence>
<dbReference type="STRING" id="1178516.AWR27_21685"/>
<dbReference type="KEGG" id="smon:AWR27_21685"/>
<sequence length="242" mass="28212">MQYYQCSRCDFIYTETPYWLAEAYDSVITRLDVGLVYRNEQMAGLTQAVITTWFDKYAQFIDYGGGYGLLVRMMRDRGYDFYRQDAFCANLFAESFDITEVAPFRAELLTAFEVLEHLPDPVAEIEKMLALSDTILLSTIVQPAPTVTPNSWWYFIPDTGQHVSIYSKRSLQLLAERFNLRYYGGMQDVHLLSRKPITHSLFRFITRPRITRLVNQFIPQPSSRLLADFNQIARQLPNQQPQ</sequence>
<keyword evidence="2" id="KW-1185">Reference proteome</keyword>
<accession>A0A1P9X267</accession>